<dbReference type="Gene3D" id="3.30.950.10">
    <property type="entry name" value="Methyltransferase, Cobalt-precorrin-4 Transmethylase, Domain 2"/>
    <property type="match status" value="1"/>
</dbReference>
<gene>
    <name evidence="7" type="primary">rsmI</name>
    <name evidence="7" type="ORF">ACFOKA_17415</name>
</gene>
<keyword evidence="8" id="KW-1185">Reference proteome</keyword>
<dbReference type="CDD" id="cd11648">
    <property type="entry name" value="RsmI"/>
    <property type="match status" value="1"/>
</dbReference>
<dbReference type="EMBL" id="JBHRSL010000028">
    <property type="protein sequence ID" value="MFC3053683.1"/>
    <property type="molecule type" value="Genomic_DNA"/>
</dbReference>
<dbReference type="InterPro" id="IPR008189">
    <property type="entry name" value="rRNA_ssu_MeTfrase_I"/>
</dbReference>
<dbReference type="InterPro" id="IPR035996">
    <property type="entry name" value="4pyrrol_Methylase_sf"/>
</dbReference>
<dbReference type="InterPro" id="IPR014777">
    <property type="entry name" value="4pyrrole_Mease_sub1"/>
</dbReference>
<keyword evidence="3 7" id="KW-0489">Methyltransferase</keyword>
<keyword evidence="2" id="KW-0698">rRNA processing</keyword>
<dbReference type="InterPro" id="IPR018063">
    <property type="entry name" value="SAM_MeTrfase_RsmI_CS"/>
</dbReference>
<evidence type="ECO:0000256" key="2">
    <source>
        <dbReference type="ARBA" id="ARBA00022552"/>
    </source>
</evidence>
<evidence type="ECO:0000256" key="1">
    <source>
        <dbReference type="ARBA" id="ARBA00022490"/>
    </source>
</evidence>
<dbReference type="PROSITE" id="PS01296">
    <property type="entry name" value="RSMI"/>
    <property type="match status" value="1"/>
</dbReference>
<dbReference type="RefSeq" id="WP_380083552.1">
    <property type="nucleotide sequence ID" value="NZ_JBHRSL010000028.1"/>
</dbReference>
<evidence type="ECO:0000256" key="3">
    <source>
        <dbReference type="ARBA" id="ARBA00022603"/>
    </source>
</evidence>
<proteinExistence type="predicted"/>
<evidence type="ECO:0000256" key="4">
    <source>
        <dbReference type="ARBA" id="ARBA00022679"/>
    </source>
</evidence>
<dbReference type="Proteomes" id="UP001595444">
    <property type="component" value="Unassembled WGS sequence"/>
</dbReference>
<dbReference type="Gene3D" id="3.40.1010.10">
    <property type="entry name" value="Cobalt-precorrin-4 Transmethylase, Domain 1"/>
    <property type="match status" value="1"/>
</dbReference>
<dbReference type="GO" id="GO:0008168">
    <property type="term" value="F:methyltransferase activity"/>
    <property type="evidence" value="ECO:0007669"/>
    <property type="project" value="UniProtKB-KW"/>
</dbReference>
<dbReference type="Pfam" id="PF00590">
    <property type="entry name" value="TP_methylase"/>
    <property type="match status" value="1"/>
</dbReference>
<dbReference type="PANTHER" id="PTHR46111">
    <property type="entry name" value="RIBOSOMAL RNA SMALL SUBUNIT METHYLTRANSFERASE I"/>
    <property type="match status" value="1"/>
</dbReference>
<comment type="caution">
    <text evidence="7">The sequence shown here is derived from an EMBL/GenBank/DDBJ whole genome shotgun (WGS) entry which is preliminary data.</text>
</comment>
<dbReference type="SUPFAM" id="SSF53790">
    <property type="entry name" value="Tetrapyrrole methylase"/>
    <property type="match status" value="1"/>
</dbReference>
<evidence type="ECO:0000256" key="5">
    <source>
        <dbReference type="ARBA" id="ARBA00022691"/>
    </source>
</evidence>
<dbReference type="InterPro" id="IPR014776">
    <property type="entry name" value="4pyrrole_Mease_sub2"/>
</dbReference>
<reference evidence="8" key="1">
    <citation type="journal article" date="2019" name="Int. J. Syst. Evol. Microbiol.">
        <title>The Global Catalogue of Microorganisms (GCM) 10K type strain sequencing project: providing services to taxonomists for standard genome sequencing and annotation.</title>
        <authorList>
            <consortium name="The Broad Institute Genomics Platform"/>
            <consortium name="The Broad Institute Genome Sequencing Center for Infectious Disease"/>
            <person name="Wu L."/>
            <person name="Ma J."/>
        </authorList>
    </citation>
    <scope>NUCLEOTIDE SEQUENCE [LARGE SCALE GENOMIC DNA]</scope>
    <source>
        <strain evidence="8">KCTC 62164</strain>
    </source>
</reference>
<name>A0ABV7D9P5_9PROT</name>
<feature type="domain" description="Tetrapyrrole methylase" evidence="6">
    <location>
        <begin position="15"/>
        <end position="139"/>
    </location>
</feature>
<protein>
    <submittedName>
        <fullName evidence="7">16S rRNA (Cytidine(1402)-2'-O)-methyltransferase</fullName>
        <ecNumber evidence="7">2.1.1.198</ecNumber>
    </submittedName>
</protein>
<dbReference type="GO" id="GO:0032259">
    <property type="term" value="P:methylation"/>
    <property type="evidence" value="ECO:0007669"/>
    <property type="project" value="UniProtKB-KW"/>
</dbReference>
<evidence type="ECO:0000313" key="8">
    <source>
        <dbReference type="Proteomes" id="UP001595444"/>
    </source>
</evidence>
<keyword evidence="5" id="KW-0949">S-adenosyl-L-methionine</keyword>
<evidence type="ECO:0000259" key="6">
    <source>
        <dbReference type="Pfam" id="PF00590"/>
    </source>
</evidence>
<evidence type="ECO:0000313" key="7">
    <source>
        <dbReference type="EMBL" id="MFC3053683.1"/>
    </source>
</evidence>
<dbReference type="InterPro" id="IPR000878">
    <property type="entry name" value="4pyrrol_Mease"/>
</dbReference>
<dbReference type="EC" id="2.1.1.198" evidence="7"/>
<accession>A0ABV7D9P5</accession>
<keyword evidence="4 7" id="KW-0808">Transferase</keyword>
<keyword evidence="1" id="KW-0963">Cytoplasm</keyword>
<dbReference type="NCBIfam" id="TIGR00096">
    <property type="entry name" value="16S rRNA (cytidine(1402)-2'-O)-methyltransferase"/>
    <property type="match status" value="1"/>
</dbReference>
<dbReference type="PANTHER" id="PTHR46111:SF1">
    <property type="entry name" value="RIBOSOMAL RNA SMALL SUBUNIT METHYLTRANSFERASE I"/>
    <property type="match status" value="1"/>
</dbReference>
<organism evidence="7 8">
    <name type="scientific">Kordiimonas pumila</name>
    <dbReference type="NCBI Taxonomy" id="2161677"/>
    <lineage>
        <taxon>Bacteria</taxon>
        <taxon>Pseudomonadati</taxon>
        <taxon>Pseudomonadota</taxon>
        <taxon>Alphaproteobacteria</taxon>
        <taxon>Kordiimonadales</taxon>
        <taxon>Kordiimonadaceae</taxon>
        <taxon>Kordiimonas</taxon>
    </lineage>
</organism>
<sequence>MMAEIGSGKKLPAGLYVVATPIGNLSDISARAKEVLKNVDLIACEDTRMTGKLLGAYLIKKAMLPYHEHNGSLQRPKILGKIAAGGSVALVSDAGTPLISDPGYKLVDDAYDNGLRVVAIPGPSAVVTALSIAGMPTDRFLFMGFAPTKTQARTT</sequence>